<dbReference type="EMBL" id="JAZHRV010000001">
    <property type="protein sequence ID" value="MEH2557369.1"/>
    <property type="molecule type" value="Genomic_DNA"/>
</dbReference>
<reference evidence="3 4" key="1">
    <citation type="submission" date="2024-02" db="EMBL/GenBank/DDBJ databases">
        <title>Adaptive strategies in a cosmopolitan and abundant soil bacterium.</title>
        <authorList>
            <person name="Carini P."/>
        </authorList>
    </citation>
    <scope>NUCLEOTIDE SEQUENCE [LARGE SCALE GENOMIC DNA]</scope>
    <source>
        <strain evidence="3 4">AZCC 1608</strain>
    </source>
</reference>
<keyword evidence="1" id="KW-0732">Signal</keyword>
<feature type="chain" id="PRO_5045333738" evidence="1">
    <location>
        <begin position="28"/>
        <end position="154"/>
    </location>
</feature>
<evidence type="ECO:0000259" key="2">
    <source>
        <dbReference type="Pfam" id="PF13501"/>
    </source>
</evidence>
<feature type="signal peptide" evidence="1">
    <location>
        <begin position="1"/>
        <end position="27"/>
    </location>
</feature>
<proteinExistence type="predicted"/>
<name>A0ABU8BFP0_9BRAD</name>
<dbReference type="PIRSF" id="PIRSF010312">
    <property type="entry name" value="Sulphur_oxidation_SoxY"/>
    <property type="match status" value="1"/>
</dbReference>
<gene>
    <name evidence="3" type="ORF">V1286_004898</name>
</gene>
<dbReference type="InterPro" id="IPR016568">
    <property type="entry name" value="Sulphur_oxidation_SoxY"/>
</dbReference>
<evidence type="ECO:0000256" key="1">
    <source>
        <dbReference type="SAM" id="SignalP"/>
    </source>
</evidence>
<protein>
    <submittedName>
        <fullName evidence="3">Sulfur-oxidizing protein SoxY</fullName>
    </submittedName>
</protein>
<evidence type="ECO:0000313" key="3">
    <source>
        <dbReference type="EMBL" id="MEH2557369.1"/>
    </source>
</evidence>
<feature type="domain" description="Ig-like SoxY" evidence="2">
    <location>
        <begin position="44"/>
        <end position="153"/>
    </location>
</feature>
<dbReference type="InterPro" id="IPR038162">
    <property type="entry name" value="SoxY_sf"/>
</dbReference>
<dbReference type="InterPro" id="IPR006311">
    <property type="entry name" value="TAT_signal"/>
</dbReference>
<dbReference type="InterPro" id="IPR032711">
    <property type="entry name" value="SoxY"/>
</dbReference>
<dbReference type="PROSITE" id="PS51318">
    <property type="entry name" value="TAT"/>
    <property type="match status" value="1"/>
</dbReference>
<sequence length="154" mass="16690">MKIKPIGVTRRTVLTAAVAGSTGFASAALALSPPLDDYAVDLVKQLTGKTPTASDRLHLVMPRTFPNGYTVPLTLAIDSPMTEADHVRHVSVLAPRNPLIEVATFHFVPQRSEPRVSTRIRLAEPQYVLAVAEMNDGTLLMTETWVEVATNGCK</sequence>
<accession>A0ABU8BFP0</accession>
<dbReference type="Gene3D" id="2.60.40.2470">
    <property type="entry name" value="SoxY domain"/>
    <property type="match status" value="1"/>
</dbReference>
<organism evidence="3 4">
    <name type="scientific">Bradyrhizobium algeriense</name>
    <dbReference type="NCBI Taxonomy" id="634784"/>
    <lineage>
        <taxon>Bacteria</taxon>
        <taxon>Pseudomonadati</taxon>
        <taxon>Pseudomonadota</taxon>
        <taxon>Alphaproteobacteria</taxon>
        <taxon>Hyphomicrobiales</taxon>
        <taxon>Nitrobacteraceae</taxon>
        <taxon>Bradyrhizobium</taxon>
    </lineage>
</organism>
<dbReference type="Proteomes" id="UP001364224">
    <property type="component" value="Unassembled WGS sequence"/>
</dbReference>
<dbReference type="Pfam" id="PF13501">
    <property type="entry name" value="SoxY"/>
    <property type="match status" value="1"/>
</dbReference>
<evidence type="ECO:0000313" key="4">
    <source>
        <dbReference type="Proteomes" id="UP001364224"/>
    </source>
</evidence>
<keyword evidence="4" id="KW-1185">Reference proteome</keyword>
<comment type="caution">
    <text evidence="3">The sequence shown here is derived from an EMBL/GenBank/DDBJ whole genome shotgun (WGS) entry which is preliminary data.</text>
</comment>